<proteinExistence type="predicted"/>
<evidence type="ECO:0000313" key="2">
    <source>
        <dbReference type="Proteomes" id="UP001232148"/>
    </source>
</evidence>
<protein>
    <submittedName>
        <fullName evidence="1">Uncharacterized protein</fullName>
    </submittedName>
</protein>
<keyword evidence="2" id="KW-1185">Reference proteome</keyword>
<accession>A0AAD9H5Y6</accession>
<dbReference type="Proteomes" id="UP001232148">
    <property type="component" value="Unassembled WGS sequence"/>
</dbReference>
<dbReference type="AlphaFoldDB" id="A0AAD9H5Y6"/>
<sequence length="161" mass="17539">MVCGVSEPEPEGIETAQRRYIPSSWSSVGKHTTTSALHQVPPLRSFSTAKKRWPVCAFHRHDAGGEALGRDHWIPTDGHPTPRDHGRHAMLCRPLPSLSLLEIKRLTHNGGGRPPPSVIRHMVHLSPPAPPPCRAAACVLAARIASWTSATNRISSSLSKH</sequence>
<gene>
    <name evidence="1" type="ORF">LX32DRAFT_645951</name>
</gene>
<dbReference type="EMBL" id="MU843071">
    <property type="protein sequence ID" value="KAK2021922.1"/>
    <property type="molecule type" value="Genomic_DNA"/>
</dbReference>
<comment type="caution">
    <text evidence="1">The sequence shown here is derived from an EMBL/GenBank/DDBJ whole genome shotgun (WGS) entry which is preliminary data.</text>
</comment>
<name>A0AAD9H5Y6_9PEZI</name>
<reference evidence="1" key="1">
    <citation type="submission" date="2021-06" db="EMBL/GenBank/DDBJ databases">
        <title>Comparative genomics, transcriptomics and evolutionary studies reveal genomic signatures of adaptation to plant cell wall in hemibiotrophic fungi.</title>
        <authorList>
            <consortium name="DOE Joint Genome Institute"/>
            <person name="Baroncelli R."/>
            <person name="Diaz J.F."/>
            <person name="Benocci T."/>
            <person name="Peng M."/>
            <person name="Battaglia E."/>
            <person name="Haridas S."/>
            <person name="Andreopoulos W."/>
            <person name="Labutti K."/>
            <person name="Pangilinan J."/>
            <person name="Floch G.L."/>
            <person name="Makela M.R."/>
            <person name="Henrissat B."/>
            <person name="Grigoriev I.V."/>
            <person name="Crouch J.A."/>
            <person name="De Vries R.P."/>
            <person name="Sukno S.A."/>
            <person name="Thon M.R."/>
        </authorList>
    </citation>
    <scope>NUCLEOTIDE SEQUENCE</scope>
    <source>
        <strain evidence="1">MAFF235873</strain>
    </source>
</reference>
<evidence type="ECO:0000313" key="1">
    <source>
        <dbReference type="EMBL" id="KAK2021922.1"/>
    </source>
</evidence>
<organism evidence="1 2">
    <name type="scientific">Colletotrichum zoysiae</name>
    <dbReference type="NCBI Taxonomy" id="1216348"/>
    <lineage>
        <taxon>Eukaryota</taxon>
        <taxon>Fungi</taxon>
        <taxon>Dikarya</taxon>
        <taxon>Ascomycota</taxon>
        <taxon>Pezizomycotina</taxon>
        <taxon>Sordariomycetes</taxon>
        <taxon>Hypocreomycetidae</taxon>
        <taxon>Glomerellales</taxon>
        <taxon>Glomerellaceae</taxon>
        <taxon>Colletotrichum</taxon>
        <taxon>Colletotrichum graminicola species complex</taxon>
    </lineage>
</organism>